<dbReference type="GO" id="GO:0006508">
    <property type="term" value="P:proteolysis"/>
    <property type="evidence" value="ECO:0007669"/>
    <property type="project" value="UniProtKB-KW"/>
</dbReference>
<feature type="chain" id="PRO_5012893456" evidence="2">
    <location>
        <begin position="32"/>
        <end position="243"/>
    </location>
</feature>
<dbReference type="Gene3D" id="2.40.70.10">
    <property type="entry name" value="Acid Proteases"/>
    <property type="match status" value="1"/>
</dbReference>
<dbReference type="EMBL" id="CP022129">
    <property type="protein sequence ID" value="ASF44820.1"/>
    <property type="molecule type" value="Genomic_DNA"/>
</dbReference>
<dbReference type="PROSITE" id="PS50175">
    <property type="entry name" value="ASP_PROT_RETROV"/>
    <property type="match status" value="1"/>
</dbReference>
<keyword evidence="4" id="KW-0645">Protease</keyword>
<dbReference type="InterPro" id="IPR021109">
    <property type="entry name" value="Peptidase_aspartic_dom_sf"/>
</dbReference>
<evidence type="ECO:0000259" key="3">
    <source>
        <dbReference type="PROSITE" id="PS50175"/>
    </source>
</evidence>
<evidence type="ECO:0000313" key="5">
    <source>
        <dbReference type="Proteomes" id="UP000197019"/>
    </source>
</evidence>
<name>A0A1Z4BUA3_9GAMM</name>
<feature type="domain" description="Peptidase A2" evidence="3">
    <location>
        <begin position="140"/>
        <end position="225"/>
    </location>
</feature>
<evidence type="ECO:0000256" key="1">
    <source>
        <dbReference type="ARBA" id="ARBA00022801"/>
    </source>
</evidence>
<protein>
    <submittedName>
        <fullName evidence="4">TIGR02281 family clan AA aspartic protease</fullName>
    </submittedName>
</protein>
<sequence length="243" mass="26569">MTLFSGLNHPHNVLRLLAVISLMGAVLTARAQATLEGDDLFGQIQSLQEQMHIEISGLERIQNEAKVRAYGNLDQQLSQLLAGFNYITSRNKQGKLAHIAIINKKTARENRGIVLPTRQEGKHLMVSVALSGDGRLWQTVDMLIDTGADLVVLPESMIAPLGLSESQFTLQKMQTANGLSDAKIGVLQELKIAGETVFNVEVAFVADRLLGNTRLLGMSVLGRYQMAIDDNLQAITLIKKAAR</sequence>
<dbReference type="GO" id="GO:0004190">
    <property type="term" value="F:aspartic-type endopeptidase activity"/>
    <property type="evidence" value="ECO:0007669"/>
    <property type="project" value="InterPro"/>
</dbReference>
<dbReference type="KEGG" id="mpsy:CEK71_01375"/>
<accession>A0A1Z4BUA3</accession>
<dbReference type="Pfam" id="PF13975">
    <property type="entry name" value="gag-asp_proteas"/>
    <property type="match status" value="1"/>
</dbReference>
<dbReference type="OrthoDB" id="5567556at2"/>
<evidence type="ECO:0000256" key="2">
    <source>
        <dbReference type="SAM" id="SignalP"/>
    </source>
</evidence>
<dbReference type="InterPro" id="IPR001995">
    <property type="entry name" value="Peptidase_A2_cat"/>
</dbReference>
<feature type="signal peptide" evidence="2">
    <location>
        <begin position="1"/>
        <end position="31"/>
    </location>
</feature>
<dbReference type="AlphaFoldDB" id="A0A1Z4BUA3"/>
<proteinExistence type="predicted"/>
<dbReference type="InterPro" id="IPR034122">
    <property type="entry name" value="Retropepsin-like_bacterial"/>
</dbReference>
<dbReference type="InterPro" id="IPR001969">
    <property type="entry name" value="Aspartic_peptidase_AS"/>
</dbReference>
<dbReference type="CDD" id="cd05483">
    <property type="entry name" value="retropepsin_like_bacteria"/>
    <property type="match status" value="1"/>
</dbReference>
<keyword evidence="5" id="KW-1185">Reference proteome</keyword>
<dbReference type="PROSITE" id="PS00141">
    <property type="entry name" value="ASP_PROTEASE"/>
    <property type="match status" value="1"/>
</dbReference>
<reference evidence="4 5" key="1">
    <citation type="submission" date="2017-06" db="EMBL/GenBank/DDBJ databases">
        <title>Genome Sequencing of the methanotroph Methylovulum psychrotolerants str. HV10-M2 isolated from a high-altitude environment.</title>
        <authorList>
            <person name="Mateos-Rivera A."/>
        </authorList>
    </citation>
    <scope>NUCLEOTIDE SEQUENCE [LARGE SCALE GENOMIC DNA]</scope>
    <source>
        <strain evidence="4 5">HV10_M2</strain>
    </source>
</reference>
<dbReference type="Proteomes" id="UP000197019">
    <property type="component" value="Chromosome"/>
</dbReference>
<keyword evidence="1" id="KW-0378">Hydrolase</keyword>
<organism evidence="4 5">
    <name type="scientific">Methylovulum psychrotolerans</name>
    <dbReference type="NCBI Taxonomy" id="1704499"/>
    <lineage>
        <taxon>Bacteria</taxon>
        <taxon>Pseudomonadati</taxon>
        <taxon>Pseudomonadota</taxon>
        <taxon>Gammaproteobacteria</taxon>
        <taxon>Methylococcales</taxon>
        <taxon>Methylococcaceae</taxon>
        <taxon>Methylovulum</taxon>
    </lineage>
</organism>
<dbReference type="SUPFAM" id="SSF50630">
    <property type="entry name" value="Acid proteases"/>
    <property type="match status" value="1"/>
</dbReference>
<keyword evidence="2" id="KW-0732">Signal</keyword>
<evidence type="ECO:0000313" key="4">
    <source>
        <dbReference type="EMBL" id="ASF44820.1"/>
    </source>
</evidence>
<gene>
    <name evidence="4" type="ORF">CEK71_01375</name>
</gene>
<dbReference type="RefSeq" id="WP_088617703.1">
    <property type="nucleotide sequence ID" value="NZ_CP022129.1"/>
</dbReference>